<evidence type="ECO:0000313" key="5">
    <source>
        <dbReference type="Proteomes" id="UP000727654"/>
    </source>
</evidence>
<dbReference type="InterPro" id="IPR052513">
    <property type="entry name" value="Thioester_dehydratase-like"/>
</dbReference>
<dbReference type="EMBL" id="CAJZAI010000002">
    <property type="protein sequence ID" value="CAG9168344.1"/>
    <property type="molecule type" value="Genomic_DNA"/>
</dbReference>
<dbReference type="InterPro" id="IPR022002">
    <property type="entry name" value="ChsH2_Znr"/>
</dbReference>
<feature type="domain" description="ChsH2 rubredoxin-like zinc ribbon" evidence="3">
    <location>
        <begin position="44"/>
        <end position="79"/>
    </location>
</feature>
<dbReference type="Pfam" id="PF12172">
    <property type="entry name" value="zf-ChsH2"/>
    <property type="match status" value="1"/>
</dbReference>
<feature type="domain" description="ChsH2 C-terminal OB-fold" evidence="2">
    <location>
        <begin position="81"/>
        <end position="139"/>
    </location>
</feature>
<gene>
    <name evidence="4" type="ORF">LMG23992_01099</name>
</gene>
<feature type="region of interest" description="Disordered" evidence="1">
    <location>
        <begin position="1"/>
        <end position="35"/>
    </location>
</feature>
<evidence type="ECO:0000259" key="2">
    <source>
        <dbReference type="Pfam" id="PF01796"/>
    </source>
</evidence>
<dbReference type="Proteomes" id="UP000727654">
    <property type="component" value="Unassembled WGS sequence"/>
</dbReference>
<evidence type="ECO:0000313" key="4">
    <source>
        <dbReference type="EMBL" id="CAG9168344.1"/>
    </source>
</evidence>
<dbReference type="PANTHER" id="PTHR34075:SF5">
    <property type="entry name" value="BLR3430 PROTEIN"/>
    <property type="match status" value="1"/>
</dbReference>
<evidence type="ECO:0008006" key="6">
    <source>
        <dbReference type="Google" id="ProtNLM"/>
    </source>
</evidence>
<dbReference type="Gene3D" id="6.10.30.10">
    <property type="match status" value="1"/>
</dbReference>
<dbReference type="PANTHER" id="PTHR34075">
    <property type="entry name" value="BLR3430 PROTEIN"/>
    <property type="match status" value="1"/>
</dbReference>
<dbReference type="InterPro" id="IPR012340">
    <property type="entry name" value="NA-bd_OB-fold"/>
</dbReference>
<sequence>MNTMSTPATPATPANAANPAAKAPPAGPRKIPAPRTLPESQAFWEAADAGRLLLKACLDCHAPHYYPRDICPHCQSDRTEWRDASGFGTVYSFSTMGKGEAAWTLAYVRLDEGVTMMTNLVDCDPREVEIGQRVKVVFKPSDGGYAVPMFTPA</sequence>
<dbReference type="RefSeq" id="WP_224078768.1">
    <property type="nucleotide sequence ID" value="NZ_CAJZAI010000002.1"/>
</dbReference>
<dbReference type="SUPFAM" id="SSF50249">
    <property type="entry name" value="Nucleic acid-binding proteins"/>
    <property type="match status" value="1"/>
</dbReference>
<protein>
    <recommendedName>
        <fullName evidence="6">DNA-binding protein</fullName>
    </recommendedName>
</protein>
<evidence type="ECO:0000259" key="3">
    <source>
        <dbReference type="Pfam" id="PF12172"/>
    </source>
</evidence>
<evidence type="ECO:0000256" key="1">
    <source>
        <dbReference type="SAM" id="MobiDB-lite"/>
    </source>
</evidence>
<organism evidence="4 5">
    <name type="scientific">Cupriavidus laharis</name>
    <dbReference type="NCBI Taxonomy" id="151654"/>
    <lineage>
        <taxon>Bacteria</taxon>
        <taxon>Pseudomonadati</taxon>
        <taxon>Pseudomonadota</taxon>
        <taxon>Betaproteobacteria</taxon>
        <taxon>Burkholderiales</taxon>
        <taxon>Burkholderiaceae</taxon>
        <taxon>Cupriavidus</taxon>
    </lineage>
</organism>
<accession>A0ABN7Y782</accession>
<comment type="caution">
    <text evidence="4">The sequence shown here is derived from an EMBL/GenBank/DDBJ whole genome shotgun (WGS) entry which is preliminary data.</text>
</comment>
<feature type="compositionally biased region" description="Low complexity" evidence="1">
    <location>
        <begin position="7"/>
        <end position="34"/>
    </location>
</feature>
<dbReference type="Pfam" id="PF01796">
    <property type="entry name" value="OB_ChsH2_C"/>
    <property type="match status" value="1"/>
</dbReference>
<keyword evidence="5" id="KW-1185">Reference proteome</keyword>
<reference evidence="4 5" key="1">
    <citation type="submission" date="2021-08" db="EMBL/GenBank/DDBJ databases">
        <authorList>
            <person name="Peeters C."/>
        </authorList>
    </citation>
    <scope>NUCLEOTIDE SEQUENCE [LARGE SCALE GENOMIC DNA]</scope>
    <source>
        <strain evidence="4 5">LMG 23992</strain>
    </source>
</reference>
<dbReference type="InterPro" id="IPR002878">
    <property type="entry name" value="ChsH2_C"/>
</dbReference>
<proteinExistence type="predicted"/>
<name>A0ABN7Y782_9BURK</name>